<accession>A0ABY3MUH6</accession>
<feature type="transmembrane region" description="Helical" evidence="1">
    <location>
        <begin position="42"/>
        <end position="63"/>
    </location>
</feature>
<reference evidence="2 3" key="1">
    <citation type="submission" date="2019-08" db="EMBL/GenBank/DDBJ databases">
        <title>Microbe sample from Colwellia echini.</title>
        <authorList>
            <person name="Christiansen L."/>
            <person name="Pathiraja D."/>
            <person name="Schultz-Johansen M."/>
            <person name="Choi I.-G."/>
            <person name="Stougaard P."/>
        </authorList>
    </citation>
    <scope>NUCLEOTIDE SEQUENCE [LARGE SCALE GENOMIC DNA]</scope>
    <source>
        <strain evidence="2 3">A3</strain>
    </source>
</reference>
<proteinExistence type="predicted"/>
<evidence type="ECO:0000256" key="1">
    <source>
        <dbReference type="SAM" id="Phobius"/>
    </source>
</evidence>
<keyword evidence="1" id="KW-1133">Transmembrane helix</keyword>
<dbReference type="Proteomes" id="UP000815846">
    <property type="component" value="Unassembled WGS sequence"/>
</dbReference>
<gene>
    <name evidence="2" type="ORF">CWS31_013585</name>
</gene>
<evidence type="ECO:0000313" key="3">
    <source>
        <dbReference type="Proteomes" id="UP000815846"/>
    </source>
</evidence>
<protein>
    <submittedName>
        <fullName evidence="2">Sugar porter family MFS transporter</fullName>
    </submittedName>
</protein>
<organism evidence="2 3">
    <name type="scientific">Colwellia echini</name>
    <dbReference type="NCBI Taxonomy" id="1982103"/>
    <lineage>
        <taxon>Bacteria</taxon>
        <taxon>Pseudomonadati</taxon>
        <taxon>Pseudomonadota</taxon>
        <taxon>Gammaproteobacteria</taxon>
        <taxon>Alteromonadales</taxon>
        <taxon>Colwelliaceae</taxon>
        <taxon>Colwellia</taxon>
    </lineage>
</organism>
<dbReference type="RefSeq" id="WP_101343948.1">
    <property type="nucleotide sequence ID" value="NZ_PJAI02000017.1"/>
</dbReference>
<feature type="transmembrane region" description="Helical" evidence="1">
    <location>
        <begin position="7"/>
        <end position="30"/>
    </location>
</feature>
<keyword evidence="1" id="KW-0472">Membrane</keyword>
<comment type="caution">
    <text evidence="2">The sequence shown here is derived from an EMBL/GenBank/DDBJ whole genome shotgun (WGS) entry which is preliminary data.</text>
</comment>
<sequence>MTDERLVLLLKICIGIGICLLILGVYLQFFSTYIDSLGVTGIILHASCIALGMIFSLPTKIYLTFLLMKMEADANEHAHKKAMKSSSLKTDEKV</sequence>
<keyword evidence="3" id="KW-1185">Reference proteome</keyword>
<name>A0ABY3MUH6_9GAMM</name>
<dbReference type="EMBL" id="PJAI02000017">
    <property type="protein sequence ID" value="TYK64844.1"/>
    <property type="molecule type" value="Genomic_DNA"/>
</dbReference>
<keyword evidence="1" id="KW-0812">Transmembrane</keyword>
<evidence type="ECO:0000313" key="2">
    <source>
        <dbReference type="EMBL" id="TYK64844.1"/>
    </source>
</evidence>